<evidence type="ECO:0000256" key="3">
    <source>
        <dbReference type="ARBA" id="ARBA00022722"/>
    </source>
</evidence>
<dbReference type="RefSeq" id="WP_027404308.1">
    <property type="nucleotide sequence ID" value="NZ_CP099464.1"/>
</dbReference>
<dbReference type="CDD" id="cd18738">
    <property type="entry name" value="PIN_VapC4-5_FitB-like"/>
    <property type="match status" value="1"/>
</dbReference>
<dbReference type="InterPro" id="IPR050556">
    <property type="entry name" value="Type_II_TA_system_RNase"/>
</dbReference>
<organism evidence="9 10">
    <name type="scientific">Dolichospermum heterosporum TAC447</name>
    <dbReference type="NCBI Taxonomy" id="747523"/>
    <lineage>
        <taxon>Bacteria</taxon>
        <taxon>Bacillati</taxon>
        <taxon>Cyanobacteriota</taxon>
        <taxon>Cyanophyceae</taxon>
        <taxon>Nostocales</taxon>
        <taxon>Aphanizomenonaceae</taxon>
        <taxon>Dolichospermum</taxon>
        <taxon>Dolichospermum heterosporum</taxon>
    </lineage>
</organism>
<keyword evidence="10" id="KW-1185">Reference proteome</keyword>
<comment type="similarity">
    <text evidence="7">Belongs to the PINc/VapC protein family.</text>
</comment>
<evidence type="ECO:0000256" key="6">
    <source>
        <dbReference type="ARBA" id="ARBA00022842"/>
    </source>
</evidence>
<evidence type="ECO:0000256" key="2">
    <source>
        <dbReference type="ARBA" id="ARBA00022649"/>
    </source>
</evidence>
<evidence type="ECO:0000256" key="1">
    <source>
        <dbReference type="ARBA" id="ARBA00001946"/>
    </source>
</evidence>
<gene>
    <name evidence="9" type="ORF">NG743_06640</name>
</gene>
<keyword evidence="4" id="KW-0479">Metal-binding</keyword>
<dbReference type="PANTHER" id="PTHR33653:SF1">
    <property type="entry name" value="RIBONUCLEASE VAPC2"/>
    <property type="match status" value="1"/>
</dbReference>
<evidence type="ECO:0000256" key="4">
    <source>
        <dbReference type="ARBA" id="ARBA00022723"/>
    </source>
</evidence>
<evidence type="ECO:0000313" key="10">
    <source>
        <dbReference type="Proteomes" id="UP001057561"/>
    </source>
</evidence>
<dbReference type="Gene3D" id="3.40.50.1010">
    <property type="entry name" value="5'-nuclease"/>
    <property type="match status" value="1"/>
</dbReference>
<comment type="cofactor">
    <cofactor evidence="1">
        <name>Mg(2+)</name>
        <dbReference type="ChEBI" id="CHEBI:18420"/>
    </cofactor>
</comment>
<feature type="domain" description="PIN" evidence="8">
    <location>
        <begin position="3"/>
        <end position="116"/>
    </location>
</feature>
<protein>
    <submittedName>
        <fullName evidence="9">Type II toxin-antitoxin system VapC family toxin</fullName>
    </submittedName>
</protein>
<dbReference type="Proteomes" id="UP001057561">
    <property type="component" value="Chromosome"/>
</dbReference>
<keyword evidence="5" id="KW-0378">Hydrolase</keyword>
<sequence length="125" mass="13894">MAYLIDTNIIIYYFNGLTDDEAIHAILADSFKISIITKIEFLGWGQFAADLELHTKAREFISHATVFDLKEAITEQAILFRQKFKTKTPDAIIGATALVNGLTVVTNNTLDFSRLGVKTIGVTIK</sequence>
<dbReference type="SUPFAM" id="SSF88723">
    <property type="entry name" value="PIN domain-like"/>
    <property type="match status" value="1"/>
</dbReference>
<keyword evidence="2" id="KW-1277">Toxin-antitoxin system</keyword>
<dbReference type="Pfam" id="PF01850">
    <property type="entry name" value="PIN"/>
    <property type="match status" value="1"/>
</dbReference>
<keyword evidence="6" id="KW-0460">Magnesium</keyword>
<evidence type="ECO:0000259" key="8">
    <source>
        <dbReference type="Pfam" id="PF01850"/>
    </source>
</evidence>
<evidence type="ECO:0000256" key="7">
    <source>
        <dbReference type="ARBA" id="ARBA00038093"/>
    </source>
</evidence>
<dbReference type="InterPro" id="IPR002716">
    <property type="entry name" value="PIN_dom"/>
</dbReference>
<evidence type="ECO:0000256" key="5">
    <source>
        <dbReference type="ARBA" id="ARBA00022801"/>
    </source>
</evidence>
<evidence type="ECO:0000313" key="9">
    <source>
        <dbReference type="EMBL" id="UUO16701.1"/>
    </source>
</evidence>
<name>A0ABY5M0V8_9CYAN</name>
<proteinExistence type="inferred from homology"/>
<dbReference type="EMBL" id="CP099464">
    <property type="protein sequence ID" value="UUO16701.1"/>
    <property type="molecule type" value="Genomic_DNA"/>
</dbReference>
<keyword evidence="3" id="KW-0540">Nuclease</keyword>
<dbReference type="InterPro" id="IPR029060">
    <property type="entry name" value="PIN-like_dom_sf"/>
</dbReference>
<dbReference type="PANTHER" id="PTHR33653">
    <property type="entry name" value="RIBONUCLEASE VAPC2"/>
    <property type="match status" value="1"/>
</dbReference>
<accession>A0ABY5M0V8</accession>
<reference evidence="9" key="1">
    <citation type="submission" date="2022-06" db="EMBL/GenBank/DDBJ databases">
        <title>Nostosin G and Spiroidesin B from the Cyanobacterium Dolichospermum sp. NIES-1697.</title>
        <authorList>
            <person name="Phan C.-S."/>
            <person name="Mehjabin J.J."/>
            <person name="Anas A.R.J."/>
            <person name="Hayasaka M."/>
            <person name="Onoki R."/>
            <person name="Wang J."/>
            <person name="Umezawa T."/>
            <person name="Washio K."/>
            <person name="Morikawa M."/>
            <person name="Okino T."/>
        </authorList>
    </citation>
    <scope>NUCLEOTIDE SEQUENCE</scope>
    <source>
        <strain evidence="9">NIES-1697</strain>
    </source>
</reference>